<comment type="caution">
    <text evidence="2">The sequence shown here is derived from an EMBL/GenBank/DDBJ whole genome shotgun (WGS) entry which is preliminary data.</text>
</comment>
<feature type="domain" description="N-acetyltransferase" evidence="1">
    <location>
        <begin position="12"/>
        <end position="192"/>
    </location>
</feature>
<dbReference type="InterPro" id="IPR000182">
    <property type="entry name" value="GNAT_dom"/>
</dbReference>
<proteinExistence type="predicted"/>
<organism evidence="2 3">
    <name type="scientific">Polychaeton citri CBS 116435</name>
    <dbReference type="NCBI Taxonomy" id="1314669"/>
    <lineage>
        <taxon>Eukaryota</taxon>
        <taxon>Fungi</taxon>
        <taxon>Dikarya</taxon>
        <taxon>Ascomycota</taxon>
        <taxon>Pezizomycotina</taxon>
        <taxon>Dothideomycetes</taxon>
        <taxon>Dothideomycetidae</taxon>
        <taxon>Capnodiales</taxon>
        <taxon>Capnodiaceae</taxon>
        <taxon>Polychaeton</taxon>
    </lineage>
</organism>
<dbReference type="Gene3D" id="3.40.630.30">
    <property type="match status" value="1"/>
</dbReference>
<dbReference type="CDD" id="cd04301">
    <property type="entry name" value="NAT_SF"/>
    <property type="match status" value="1"/>
</dbReference>
<dbReference type="InterPro" id="IPR016181">
    <property type="entry name" value="Acyl_CoA_acyltransferase"/>
</dbReference>
<dbReference type="PROSITE" id="PS51186">
    <property type="entry name" value="GNAT"/>
    <property type="match status" value="1"/>
</dbReference>
<dbReference type="SUPFAM" id="SSF55729">
    <property type="entry name" value="Acyl-CoA N-acyltransferases (Nat)"/>
    <property type="match status" value="1"/>
</dbReference>
<evidence type="ECO:0000313" key="2">
    <source>
        <dbReference type="EMBL" id="KAF2720704.1"/>
    </source>
</evidence>
<name>A0A9P4UNH5_9PEZI</name>
<dbReference type="GO" id="GO:0016747">
    <property type="term" value="F:acyltransferase activity, transferring groups other than amino-acyl groups"/>
    <property type="evidence" value="ECO:0007669"/>
    <property type="project" value="InterPro"/>
</dbReference>
<evidence type="ECO:0000313" key="3">
    <source>
        <dbReference type="Proteomes" id="UP000799441"/>
    </source>
</evidence>
<dbReference type="EMBL" id="MU003797">
    <property type="protein sequence ID" value="KAF2720704.1"/>
    <property type="molecule type" value="Genomic_DNA"/>
</dbReference>
<accession>A0A9P4UNH5</accession>
<evidence type="ECO:0000259" key="1">
    <source>
        <dbReference type="PROSITE" id="PS51186"/>
    </source>
</evidence>
<dbReference type="Proteomes" id="UP000799441">
    <property type="component" value="Unassembled WGS sequence"/>
</dbReference>
<dbReference type="PANTHER" id="PTHR43072:SF8">
    <property type="entry name" value="ACYLTRANSFERASE FABY-RELATED"/>
    <property type="match status" value="1"/>
</dbReference>
<gene>
    <name evidence="2" type="ORF">K431DRAFT_285614</name>
</gene>
<reference evidence="2" key="1">
    <citation type="journal article" date="2020" name="Stud. Mycol.">
        <title>101 Dothideomycetes genomes: a test case for predicting lifestyles and emergence of pathogens.</title>
        <authorList>
            <person name="Haridas S."/>
            <person name="Albert R."/>
            <person name="Binder M."/>
            <person name="Bloem J."/>
            <person name="Labutti K."/>
            <person name="Salamov A."/>
            <person name="Andreopoulos B."/>
            <person name="Baker S."/>
            <person name="Barry K."/>
            <person name="Bills G."/>
            <person name="Bluhm B."/>
            <person name="Cannon C."/>
            <person name="Castanera R."/>
            <person name="Culley D."/>
            <person name="Daum C."/>
            <person name="Ezra D."/>
            <person name="Gonzalez J."/>
            <person name="Henrissat B."/>
            <person name="Kuo A."/>
            <person name="Liang C."/>
            <person name="Lipzen A."/>
            <person name="Lutzoni F."/>
            <person name="Magnuson J."/>
            <person name="Mondo S."/>
            <person name="Nolan M."/>
            <person name="Ohm R."/>
            <person name="Pangilinan J."/>
            <person name="Park H.-J."/>
            <person name="Ramirez L."/>
            <person name="Alfaro M."/>
            <person name="Sun H."/>
            <person name="Tritt A."/>
            <person name="Yoshinaga Y."/>
            <person name="Zwiers L.-H."/>
            <person name="Turgeon B."/>
            <person name="Goodwin S."/>
            <person name="Spatafora J."/>
            <person name="Crous P."/>
            <person name="Grigoriev I."/>
        </authorList>
    </citation>
    <scope>NUCLEOTIDE SEQUENCE</scope>
    <source>
        <strain evidence="2">CBS 116435</strain>
    </source>
</reference>
<protein>
    <submittedName>
        <fullName evidence="2">Acyl-CoA N-acyltransferase</fullName>
    </submittedName>
</protein>
<dbReference type="AlphaFoldDB" id="A0A9P4UNH5"/>
<dbReference type="PANTHER" id="PTHR43072">
    <property type="entry name" value="N-ACETYLTRANSFERASE"/>
    <property type="match status" value="1"/>
</dbReference>
<sequence length="194" mass="20802">MSEQSHSDEPGFSIRPATTQDVEAIAAIYAGYVKTSIVTLEEQEPSTATMLSRFQSITATGHPYIVATAAVASTTSPSSPSGETIAGYAFTSPFNERTGYRYSVSTSVYLHPDFLRQGLGMTLMRELLAQVKAKGFRQVLAGMSVGVGQAVEEVPSCKMHGRLGFEVVARLKGVGEKFGKVVDVVWMQAEVGNL</sequence>
<dbReference type="Pfam" id="PF13420">
    <property type="entry name" value="Acetyltransf_4"/>
    <property type="match status" value="1"/>
</dbReference>
<keyword evidence="3" id="KW-1185">Reference proteome</keyword>
<dbReference type="OrthoDB" id="2129362at2759"/>